<proteinExistence type="predicted"/>
<keyword evidence="3" id="KW-1185">Reference proteome</keyword>
<evidence type="ECO:0000313" key="3">
    <source>
        <dbReference type="Proteomes" id="UP000184932"/>
    </source>
</evidence>
<dbReference type="RefSeq" id="WP_074255097.1">
    <property type="nucleotide sequence ID" value="NZ_FSRL01000001.1"/>
</dbReference>
<organism evidence="2 3">
    <name type="scientific">Vannielia litorea</name>
    <dbReference type="NCBI Taxonomy" id="1217970"/>
    <lineage>
        <taxon>Bacteria</taxon>
        <taxon>Pseudomonadati</taxon>
        <taxon>Pseudomonadota</taxon>
        <taxon>Alphaproteobacteria</taxon>
        <taxon>Rhodobacterales</taxon>
        <taxon>Paracoccaceae</taxon>
        <taxon>Vannielia</taxon>
    </lineage>
</organism>
<accession>A0A1N6EP97</accession>
<dbReference type="AlphaFoldDB" id="A0A1N6EP97"/>
<dbReference type="Proteomes" id="UP000184932">
    <property type="component" value="Unassembled WGS sequence"/>
</dbReference>
<dbReference type="EMBL" id="FSRL01000001">
    <property type="protein sequence ID" value="SIN84866.1"/>
    <property type="molecule type" value="Genomic_DNA"/>
</dbReference>
<sequence length="225" mass="24236">MTRFSMEGRTATGRDLFKDKKKKKVVERPSDTPAAVQLGEHGRYQIKSGRLSGEYVARAFPKPPTNARGLIAEARGATEEAAIAALHEVIDAREVRRTGDRRMDRATGITVPSIEEYAEAVAQVALSRPQRAMLAALAVADDGGLSEMRLAKAAGYQSIASAVRAFASAGLLIASYLSVETSSEDVTSDQDGTTFMGYRGEQRKGDKPGNWILHAELREAIRAAG</sequence>
<protein>
    <submittedName>
        <fullName evidence="2">Uncharacterized protein</fullName>
    </submittedName>
</protein>
<gene>
    <name evidence="2" type="ORF">SAMN05444002_0982</name>
</gene>
<dbReference type="OrthoDB" id="7704043at2"/>
<evidence type="ECO:0000256" key="1">
    <source>
        <dbReference type="SAM" id="MobiDB-lite"/>
    </source>
</evidence>
<name>A0A1N6EP97_9RHOB</name>
<reference evidence="3" key="1">
    <citation type="submission" date="2016-11" db="EMBL/GenBank/DDBJ databases">
        <authorList>
            <person name="Varghese N."/>
            <person name="Submissions S."/>
        </authorList>
    </citation>
    <scope>NUCLEOTIDE SEQUENCE [LARGE SCALE GENOMIC DNA]</scope>
    <source>
        <strain evidence="3">DSM 29440</strain>
    </source>
</reference>
<evidence type="ECO:0000313" key="2">
    <source>
        <dbReference type="EMBL" id="SIN84866.1"/>
    </source>
</evidence>
<feature type="region of interest" description="Disordered" evidence="1">
    <location>
        <begin position="1"/>
        <end position="32"/>
    </location>
</feature>